<keyword evidence="6" id="KW-0963">Cytoplasm</keyword>
<name>A0A0F4YPV4_RASE3</name>
<comment type="similarity">
    <text evidence="4">Belongs to the RTC4 family.</text>
</comment>
<feature type="region of interest" description="Disordered" evidence="8">
    <location>
        <begin position="1"/>
        <end position="340"/>
    </location>
</feature>
<evidence type="ECO:0000256" key="6">
    <source>
        <dbReference type="ARBA" id="ARBA00022490"/>
    </source>
</evidence>
<comment type="caution">
    <text evidence="10">The sequence shown here is derived from an EMBL/GenBank/DDBJ whole genome shotgun (WGS) entry which is preliminary data.</text>
</comment>
<dbReference type="AlphaFoldDB" id="A0A0F4YPV4"/>
<dbReference type="SMART" id="SM01312">
    <property type="entry name" value="RTC4"/>
    <property type="match status" value="1"/>
</dbReference>
<dbReference type="PANTHER" id="PTHR41391:SF1">
    <property type="entry name" value="RESTRICTION OF TELOMERE CAPPING PROTEIN 4"/>
    <property type="match status" value="1"/>
</dbReference>
<feature type="compositionally biased region" description="Acidic residues" evidence="8">
    <location>
        <begin position="59"/>
        <end position="73"/>
    </location>
</feature>
<gene>
    <name evidence="10" type="ORF">T310_6367</name>
</gene>
<evidence type="ECO:0000256" key="7">
    <source>
        <dbReference type="ARBA" id="ARBA00023242"/>
    </source>
</evidence>
<comment type="subcellular location">
    <subcellularLocation>
        <location evidence="3">Cytoplasm</location>
    </subcellularLocation>
    <subcellularLocation>
        <location evidence="2">Nucleus</location>
    </subcellularLocation>
</comment>
<dbReference type="STRING" id="1408163.A0A0F4YPV4"/>
<dbReference type="GO" id="GO:0005737">
    <property type="term" value="C:cytoplasm"/>
    <property type="evidence" value="ECO:0007669"/>
    <property type="project" value="UniProtKB-SubCell"/>
</dbReference>
<evidence type="ECO:0000256" key="8">
    <source>
        <dbReference type="SAM" id="MobiDB-lite"/>
    </source>
</evidence>
<dbReference type="GeneID" id="25318669"/>
<dbReference type="RefSeq" id="XP_013326260.1">
    <property type="nucleotide sequence ID" value="XM_013470806.1"/>
</dbReference>
<dbReference type="GO" id="GO:0005634">
    <property type="term" value="C:nucleus"/>
    <property type="evidence" value="ECO:0007669"/>
    <property type="project" value="UniProtKB-SubCell"/>
</dbReference>
<feature type="compositionally biased region" description="Basic and acidic residues" evidence="8">
    <location>
        <begin position="207"/>
        <end position="220"/>
    </location>
</feature>
<evidence type="ECO:0000256" key="3">
    <source>
        <dbReference type="ARBA" id="ARBA00004496"/>
    </source>
</evidence>
<evidence type="ECO:0000313" key="10">
    <source>
        <dbReference type="EMBL" id="KKA19648.1"/>
    </source>
</evidence>
<dbReference type="EMBL" id="LASV01000331">
    <property type="protein sequence ID" value="KKA19648.1"/>
    <property type="molecule type" value="Genomic_DNA"/>
</dbReference>
<sequence length="547" mass="60090">MVLRPKPDASYASVRLTKKNYTGQPLLSQVGGRKIREDSRYGKSDSQQSMKKKERPEPATDDEPLSSSDDESSDSQASLGSGKENGNSNTDSTKGNDGRSGGELQGIRRSARQKPAARQQQQEQQKSSPKRSFSQTLDQDEDEPFPEFMTSSQASKRRRNVSYGGYKNIHASSSFRVPSSSIENAVSSQKSSPGFKTPRKIPGVDESPVKKPEDSQDDGFKVPIDIDLDSPVSKGRTGSKKTGKGRDRSNSDSGFQMPPGPNDHDVAAQLSQGAGFKEPPPLPSNSISSSSLTSSNPMIDNDNDDLPSSSLSSISSSFSIPEDIAPSSKEKASEPATNQSLCPMCKEPVDPALLQEFLAQSDQRVREQERFCERHKKKSAQKEWIDKGYPTIDWDTFDERIRRHFPSLEKILVPDSHSFYRNILDSTMKAGKAKNFRLTVNDDLENLSCGYYGSKGASRMLQAVTTEFSRKLRQLAAYDNVIKTAGVAAYAQAVLVPELSVLLVKEDMNVSDEEARQILRESMDVGEKLNSAPNDVVPVQDDLTASN</sequence>
<evidence type="ECO:0000256" key="5">
    <source>
        <dbReference type="ARBA" id="ARBA00015162"/>
    </source>
</evidence>
<dbReference type="OrthoDB" id="128308at2759"/>
<evidence type="ECO:0000259" key="9">
    <source>
        <dbReference type="SMART" id="SM01312"/>
    </source>
</evidence>
<evidence type="ECO:0000313" key="11">
    <source>
        <dbReference type="Proteomes" id="UP000053958"/>
    </source>
</evidence>
<keyword evidence="7" id="KW-0539">Nucleus</keyword>
<keyword evidence="11" id="KW-1185">Reference proteome</keyword>
<feature type="compositionally biased region" description="Low complexity" evidence="8">
    <location>
        <begin position="113"/>
        <end position="132"/>
    </location>
</feature>
<organism evidence="10 11">
    <name type="scientific">Rasamsonia emersonii (strain ATCC 16479 / CBS 393.64 / IMI 116815)</name>
    <dbReference type="NCBI Taxonomy" id="1408163"/>
    <lineage>
        <taxon>Eukaryota</taxon>
        <taxon>Fungi</taxon>
        <taxon>Dikarya</taxon>
        <taxon>Ascomycota</taxon>
        <taxon>Pezizomycotina</taxon>
        <taxon>Eurotiomycetes</taxon>
        <taxon>Eurotiomycetidae</taxon>
        <taxon>Eurotiales</taxon>
        <taxon>Trichocomaceae</taxon>
        <taxon>Rasamsonia</taxon>
    </lineage>
</organism>
<reference evidence="10 11" key="1">
    <citation type="submission" date="2015-04" db="EMBL/GenBank/DDBJ databases">
        <authorList>
            <person name="Heijne W.H."/>
            <person name="Fedorova N.D."/>
            <person name="Nierman W.C."/>
            <person name="Vollebregt A.W."/>
            <person name="Zhao Z."/>
            <person name="Wu L."/>
            <person name="Kumar M."/>
            <person name="Stam H."/>
            <person name="van den Berg M.A."/>
            <person name="Pel H.J."/>
        </authorList>
    </citation>
    <scope>NUCLEOTIDE SEQUENCE [LARGE SCALE GENOMIC DNA]</scope>
    <source>
        <strain evidence="10 11">CBS 393.64</strain>
    </source>
</reference>
<feature type="compositionally biased region" description="Low complexity" evidence="8">
    <location>
        <begin position="284"/>
        <end position="324"/>
    </location>
</feature>
<feature type="domain" description="Restriction of telomere capping protein 4 C-terminal" evidence="9">
    <location>
        <begin position="411"/>
        <end position="532"/>
    </location>
</feature>
<feature type="compositionally biased region" description="Basic and acidic residues" evidence="8">
    <location>
        <begin position="34"/>
        <end position="43"/>
    </location>
</feature>
<feature type="compositionally biased region" description="Polar residues" evidence="8">
    <location>
        <begin position="76"/>
        <end position="95"/>
    </location>
</feature>
<dbReference type="Pfam" id="PF14474">
    <property type="entry name" value="RTC4"/>
    <property type="match status" value="1"/>
</dbReference>
<dbReference type="InterPro" id="IPR039024">
    <property type="entry name" value="RTC4"/>
</dbReference>
<evidence type="ECO:0000256" key="2">
    <source>
        <dbReference type="ARBA" id="ARBA00004123"/>
    </source>
</evidence>
<protein>
    <recommendedName>
        <fullName evidence="5">Restriction of telomere capping protein 4</fullName>
    </recommendedName>
</protein>
<feature type="compositionally biased region" description="Polar residues" evidence="8">
    <location>
        <begin position="170"/>
        <end position="194"/>
    </location>
</feature>
<proteinExistence type="inferred from homology"/>
<dbReference type="PANTHER" id="PTHR41391">
    <property type="entry name" value="RESTRICTION OF TELOMERE CAPPING PROTEIN 4"/>
    <property type="match status" value="1"/>
</dbReference>
<dbReference type="Proteomes" id="UP000053958">
    <property type="component" value="Unassembled WGS sequence"/>
</dbReference>
<evidence type="ECO:0000256" key="1">
    <source>
        <dbReference type="ARBA" id="ARBA00002738"/>
    </source>
</evidence>
<dbReference type="InterPro" id="IPR028094">
    <property type="entry name" value="RTC4_C"/>
</dbReference>
<accession>A0A0F4YPV4</accession>
<evidence type="ECO:0000256" key="4">
    <source>
        <dbReference type="ARBA" id="ARBA00009461"/>
    </source>
</evidence>
<comment type="function">
    <text evidence="1">May be involved in a process influencing telomere capping.</text>
</comment>